<dbReference type="EMBL" id="JAWDJO010000099">
    <property type="protein sequence ID" value="KAL1893892.1"/>
    <property type="molecule type" value="Genomic_DNA"/>
</dbReference>
<feature type="compositionally biased region" description="Pro residues" evidence="1">
    <location>
        <begin position="16"/>
        <end position="27"/>
    </location>
</feature>
<feature type="compositionally biased region" description="Low complexity" evidence="1">
    <location>
        <begin position="367"/>
        <end position="380"/>
    </location>
</feature>
<dbReference type="PANTHER" id="PTHR15629:SF8">
    <property type="entry name" value="DUF500 DOMAIN PROTEIN (AFU_ORTHOLOGUE AFUA_5G07310)"/>
    <property type="match status" value="1"/>
</dbReference>
<dbReference type="InterPro" id="IPR007461">
    <property type="entry name" value="Ysc84_actin-binding"/>
</dbReference>
<sequence>MTDSHASKAAEAGVPYYPPPPPGPPAQPHDRTQAPAESSYPPIPAYVPAEAAKQEALQSHPPYSSDSKAEHSAQVPVSSTTGPATFSHPNDKPLPDSHVPPVTPIAHTDSEEAAAAKGSAFSKWGKKLQQYGEKAALPINNLTNKMGMQSFLPMAMDRECDKAADIITSFTSKLNALIRLSSGTAMSKFTNTLIEDGVKVDKPVTSPGEKPTKEKSKSMIKIPPKVIANAVGIAVFTAVRAGFQIAGTTGSGVLVARLADGSWSPPSGVQVASLGGGFLMGVEVYDCVLVINNPAALAAFLRTRVSLGPEVAVAAGPYGVGGGAHVGAGAGSRGEKGSENLNPSAKHTAEESPNLAGVTQVPPVNVPATGTTATPSGAATLKPADKKHKRTSSGALKPVFSYVKSKGFYAGAQVDGTVIAERKEANAAFYGRPIGVERIIRGEVEAEAGTGATVQKLAWPTGGLRLLEALNKADVGAVAARTTEATPDPASVAGESPPPPFQDTGAAYPKDEKVSYN</sequence>
<evidence type="ECO:0000256" key="1">
    <source>
        <dbReference type="SAM" id="MobiDB-lite"/>
    </source>
</evidence>
<keyword evidence="4" id="KW-1185">Reference proteome</keyword>
<feature type="region of interest" description="Disordered" evidence="1">
    <location>
        <begin position="480"/>
        <end position="517"/>
    </location>
</feature>
<feature type="domain" description="Ysc84 actin-binding" evidence="2">
    <location>
        <begin position="273"/>
        <end position="450"/>
    </location>
</feature>
<proteinExistence type="predicted"/>
<evidence type="ECO:0000313" key="3">
    <source>
        <dbReference type="EMBL" id="KAL1893892.1"/>
    </source>
</evidence>
<dbReference type="InterPro" id="IPR051702">
    <property type="entry name" value="SH3_domain_YSC84-like"/>
</dbReference>
<dbReference type="CDD" id="cd11524">
    <property type="entry name" value="SYLF"/>
    <property type="match status" value="1"/>
</dbReference>
<name>A0ABR3Z124_9PEZI</name>
<dbReference type="Pfam" id="PF04366">
    <property type="entry name" value="Ysc84"/>
    <property type="match status" value="1"/>
</dbReference>
<evidence type="ECO:0000259" key="2">
    <source>
        <dbReference type="Pfam" id="PF04366"/>
    </source>
</evidence>
<accession>A0ABR3Z124</accession>
<feature type="region of interest" description="Disordered" evidence="1">
    <location>
        <begin position="329"/>
        <end position="393"/>
    </location>
</feature>
<evidence type="ECO:0000313" key="4">
    <source>
        <dbReference type="Proteomes" id="UP001583280"/>
    </source>
</evidence>
<feature type="region of interest" description="Disordered" evidence="1">
    <location>
        <begin position="1"/>
        <end position="105"/>
    </location>
</feature>
<feature type="compositionally biased region" description="Polar residues" evidence="1">
    <location>
        <begin position="75"/>
        <end position="88"/>
    </location>
</feature>
<dbReference type="PANTHER" id="PTHR15629">
    <property type="entry name" value="SH3YL1 PROTEIN"/>
    <property type="match status" value="1"/>
</dbReference>
<gene>
    <name evidence="3" type="ORF">Cpir12675_003868</name>
</gene>
<dbReference type="Proteomes" id="UP001583280">
    <property type="component" value="Unassembled WGS sequence"/>
</dbReference>
<protein>
    <recommendedName>
        <fullName evidence="2">Ysc84 actin-binding domain-containing protein</fullName>
    </recommendedName>
</protein>
<organism evidence="3 4">
    <name type="scientific">Ceratocystis pirilliformis</name>
    <dbReference type="NCBI Taxonomy" id="259994"/>
    <lineage>
        <taxon>Eukaryota</taxon>
        <taxon>Fungi</taxon>
        <taxon>Dikarya</taxon>
        <taxon>Ascomycota</taxon>
        <taxon>Pezizomycotina</taxon>
        <taxon>Sordariomycetes</taxon>
        <taxon>Hypocreomycetidae</taxon>
        <taxon>Microascales</taxon>
        <taxon>Ceratocystidaceae</taxon>
        <taxon>Ceratocystis</taxon>
    </lineage>
</organism>
<comment type="caution">
    <text evidence="3">The sequence shown here is derived from an EMBL/GenBank/DDBJ whole genome shotgun (WGS) entry which is preliminary data.</text>
</comment>
<reference evidence="3 4" key="1">
    <citation type="journal article" date="2024" name="IMA Fungus">
        <title>IMA Genome - F19 : A genome assembly and annotation guide to empower mycologists, including annotated draft genome sequences of Ceratocystis pirilliformis, Diaporthe australafricana, Fusarium ophioides, Paecilomyces lecythidis, and Sporothrix stenoceras.</title>
        <authorList>
            <person name="Aylward J."/>
            <person name="Wilson A.M."/>
            <person name="Visagie C.M."/>
            <person name="Spraker J."/>
            <person name="Barnes I."/>
            <person name="Buitendag C."/>
            <person name="Ceriani C."/>
            <person name="Del Mar Angel L."/>
            <person name="du Plessis D."/>
            <person name="Fuchs T."/>
            <person name="Gasser K."/>
            <person name="Kramer D."/>
            <person name="Li W."/>
            <person name="Munsamy K."/>
            <person name="Piso A."/>
            <person name="Price J.L."/>
            <person name="Sonnekus B."/>
            <person name="Thomas C."/>
            <person name="van der Nest A."/>
            <person name="van Dijk A."/>
            <person name="van Heerden A."/>
            <person name="van Vuuren N."/>
            <person name="Yilmaz N."/>
            <person name="Duong T.A."/>
            <person name="van der Merwe N.A."/>
            <person name="Wingfield M.J."/>
            <person name="Wingfield B.D."/>
        </authorList>
    </citation>
    <scope>NUCLEOTIDE SEQUENCE [LARGE SCALE GENOMIC DNA]</scope>
    <source>
        <strain evidence="3 4">CMW 12675</strain>
    </source>
</reference>